<accession>A0A806JEQ6</accession>
<dbReference type="InterPro" id="IPR051929">
    <property type="entry name" value="VirAsm_ModProt"/>
</dbReference>
<dbReference type="InterPro" id="IPR000064">
    <property type="entry name" value="NLP_P60_dom"/>
</dbReference>
<dbReference type="PROSITE" id="PS51935">
    <property type="entry name" value="NLPC_P60"/>
    <property type="match status" value="1"/>
</dbReference>
<sequence>METPDLEFKIIAHAKRSEPHESCGFVVFKGGELRYFPCENVAVDPINHFEISPDDWIRAESVGEIVAVVHSHPDSDTEKGLPYLSTADRECQVRLNLPFWLVCDGKLQKFRPIAPLVGRQFENNKQDCRNILLDAYMLSGLDLPDDVTYEFEWFKSGNLYEENLLRFGFERLDFEEQPQLGDIVLLQIGSDVANHAGIYLGNQMMLHHSEGRLSARVPYDGAWLQQTHSIWRYPKWSELNFTAILNDLSLTNR</sequence>
<dbReference type="GO" id="GO:0008270">
    <property type="term" value="F:zinc ion binding"/>
    <property type="evidence" value="ECO:0007669"/>
    <property type="project" value="TreeGrafter"/>
</dbReference>
<evidence type="ECO:0000256" key="2">
    <source>
        <dbReference type="ARBA" id="ARBA00022670"/>
    </source>
</evidence>
<evidence type="ECO:0000313" key="9">
    <source>
        <dbReference type="EMBL" id="AGO16030.1"/>
    </source>
</evidence>
<dbReference type="KEGG" id="hpaz:K756_04085"/>
<gene>
    <name evidence="9" type="ORF">K756_04085</name>
</gene>
<evidence type="ECO:0000313" key="10">
    <source>
        <dbReference type="Proteomes" id="UP000014672"/>
    </source>
</evidence>
<dbReference type="Proteomes" id="UP000014672">
    <property type="component" value="Chromosome"/>
</dbReference>
<dbReference type="GO" id="GO:0006508">
    <property type="term" value="P:proteolysis"/>
    <property type="evidence" value="ECO:0007669"/>
    <property type="project" value="UniProtKB-KW"/>
</dbReference>
<evidence type="ECO:0000256" key="3">
    <source>
        <dbReference type="ARBA" id="ARBA00022723"/>
    </source>
</evidence>
<dbReference type="Pfam" id="PF00877">
    <property type="entry name" value="NLPC_P60"/>
    <property type="match status" value="1"/>
</dbReference>
<keyword evidence="2" id="KW-0645">Protease</keyword>
<dbReference type="Gene3D" id="3.40.140.10">
    <property type="entry name" value="Cytidine Deaminase, domain 2"/>
    <property type="match status" value="1"/>
</dbReference>
<dbReference type="Gene3D" id="3.90.1720.10">
    <property type="entry name" value="endopeptidase domain like (from Nostoc punctiforme)"/>
    <property type="match status" value="1"/>
</dbReference>
<evidence type="ECO:0000256" key="1">
    <source>
        <dbReference type="ARBA" id="ARBA00007074"/>
    </source>
</evidence>
<keyword evidence="5" id="KW-0788">Thiol protease</keyword>
<reference evidence="9 10" key="1">
    <citation type="journal article" date="2013" name="PLoS ONE">
        <title>Complete Genome Analysis of a Haemophilus parasuis Serovar 12 Strain from China.</title>
        <authorList>
            <person name="Li Y."/>
            <person name="Kwok A.H."/>
            <person name="Jiang J."/>
            <person name="Zou Y."/>
            <person name="Zheng F."/>
            <person name="Chen P."/>
            <person name="Hou C."/>
            <person name="Leung F.C."/>
            <person name="Jiang P."/>
        </authorList>
    </citation>
    <scope>NUCLEOTIDE SEQUENCE [LARGE SCALE GENOMIC DNA]</scope>
    <source>
        <strain evidence="9 10">ZJ0906</strain>
    </source>
</reference>
<dbReference type="EMBL" id="CP005384">
    <property type="protein sequence ID" value="AGO16030.1"/>
    <property type="molecule type" value="Genomic_DNA"/>
</dbReference>
<protein>
    <submittedName>
        <fullName evidence="9">Phage-like tail assembly protein K</fullName>
    </submittedName>
</protein>
<dbReference type="PANTHER" id="PTHR34858:SF1">
    <property type="entry name" value="CYSO-CYSTEINE PEPTIDASE"/>
    <property type="match status" value="1"/>
</dbReference>
<evidence type="ECO:0000259" key="8">
    <source>
        <dbReference type="PROSITE" id="PS51935"/>
    </source>
</evidence>
<keyword evidence="7" id="KW-0482">Metalloprotease</keyword>
<evidence type="ECO:0000256" key="5">
    <source>
        <dbReference type="ARBA" id="ARBA00022807"/>
    </source>
</evidence>
<dbReference type="InterPro" id="IPR028090">
    <property type="entry name" value="JAB_dom_prok"/>
</dbReference>
<keyword evidence="3" id="KW-0479">Metal-binding</keyword>
<dbReference type="GO" id="GO:0008235">
    <property type="term" value="F:metalloexopeptidase activity"/>
    <property type="evidence" value="ECO:0007669"/>
    <property type="project" value="TreeGrafter"/>
</dbReference>
<dbReference type="InterPro" id="IPR038765">
    <property type="entry name" value="Papain-like_cys_pep_sf"/>
</dbReference>
<dbReference type="SUPFAM" id="SSF54001">
    <property type="entry name" value="Cysteine proteinases"/>
    <property type="match status" value="1"/>
</dbReference>
<dbReference type="SUPFAM" id="SSF102712">
    <property type="entry name" value="JAB1/MPN domain"/>
    <property type="match status" value="1"/>
</dbReference>
<dbReference type="AlphaFoldDB" id="A0A806JEQ6"/>
<dbReference type="CDD" id="cd08073">
    <property type="entry name" value="MPN_NLPC_P60"/>
    <property type="match status" value="1"/>
</dbReference>
<name>A0A806JEQ6_GLAPU</name>
<organism evidence="9 10">
    <name type="scientific">Glaesserella parasuis ZJ0906</name>
    <dbReference type="NCBI Taxonomy" id="1322346"/>
    <lineage>
        <taxon>Bacteria</taxon>
        <taxon>Pseudomonadati</taxon>
        <taxon>Pseudomonadota</taxon>
        <taxon>Gammaproteobacteria</taxon>
        <taxon>Pasteurellales</taxon>
        <taxon>Pasteurellaceae</taxon>
        <taxon>Glaesserella</taxon>
    </lineage>
</organism>
<evidence type="ECO:0000256" key="6">
    <source>
        <dbReference type="ARBA" id="ARBA00022833"/>
    </source>
</evidence>
<keyword evidence="4" id="KW-0378">Hydrolase</keyword>
<evidence type="ECO:0000256" key="7">
    <source>
        <dbReference type="ARBA" id="ARBA00023049"/>
    </source>
</evidence>
<feature type="domain" description="NlpC/P60" evidence="8">
    <location>
        <begin position="95"/>
        <end position="234"/>
    </location>
</feature>
<comment type="similarity">
    <text evidence="1">Belongs to the peptidase C40 family.</text>
</comment>
<dbReference type="Pfam" id="PF14464">
    <property type="entry name" value="Prok-JAB"/>
    <property type="match status" value="1"/>
</dbReference>
<dbReference type="GO" id="GO:0008234">
    <property type="term" value="F:cysteine-type peptidase activity"/>
    <property type="evidence" value="ECO:0007669"/>
    <property type="project" value="UniProtKB-KW"/>
</dbReference>
<dbReference type="PANTHER" id="PTHR34858">
    <property type="entry name" value="CYSO-CYSTEINE PEPTIDASE"/>
    <property type="match status" value="1"/>
</dbReference>
<evidence type="ECO:0000256" key="4">
    <source>
        <dbReference type="ARBA" id="ARBA00022801"/>
    </source>
</evidence>
<proteinExistence type="inferred from homology"/>
<keyword evidence="6" id="KW-0862">Zinc</keyword>